<evidence type="ECO:0000256" key="1">
    <source>
        <dbReference type="SAM" id="MobiDB-lite"/>
    </source>
</evidence>
<feature type="compositionally biased region" description="Basic and acidic residues" evidence="1">
    <location>
        <begin position="238"/>
        <end position="247"/>
    </location>
</feature>
<evidence type="ECO:0000313" key="3">
    <source>
        <dbReference type="Proteomes" id="UP000215914"/>
    </source>
</evidence>
<evidence type="ECO:0000313" key="2">
    <source>
        <dbReference type="EMBL" id="KAF5789873.1"/>
    </source>
</evidence>
<feature type="compositionally biased region" description="Acidic residues" evidence="1">
    <location>
        <begin position="261"/>
        <end position="275"/>
    </location>
</feature>
<feature type="region of interest" description="Disordered" evidence="1">
    <location>
        <begin position="238"/>
        <end position="281"/>
    </location>
</feature>
<dbReference type="Gramene" id="mRNA:HanXRQr2_Chr09g0376361">
    <property type="protein sequence ID" value="mRNA:HanXRQr2_Chr09g0376361"/>
    <property type="gene ID" value="HanXRQr2_Chr09g0376361"/>
</dbReference>
<accession>A0A9K3I3P1</accession>
<comment type="caution">
    <text evidence="2">The sequence shown here is derived from an EMBL/GenBank/DDBJ whole genome shotgun (WGS) entry which is preliminary data.</text>
</comment>
<keyword evidence="3" id="KW-1185">Reference proteome</keyword>
<sequence length="281" mass="31828">MGFIGHINGKILKTSFSHAYKFLVHCVVHALSHRKGAYDETSDYIMNIITCLILNRPYNVSQVIFDYMVENAKAGNKKYIMYPRFVQMVIDDQFKDLEKSNDDILGLRHMTAETISRLIKGPNPGAKGMICRINNPAYIALENDAWRHRNSDYDNEDGKMSEMIEKKTRWWFVRDGKRKRTPKTSPAFSIPKEPVPKIVIKGTPQQRLADETVLEPSEVIEQGAGLLKQSLESYLKRNEEVTAEKDQGSSVPAEGVKAIEPEGEVQDDSSEDDSEATQSES</sequence>
<reference evidence="2" key="1">
    <citation type="journal article" date="2017" name="Nature">
        <title>The sunflower genome provides insights into oil metabolism, flowering and Asterid evolution.</title>
        <authorList>
            <person name="Badouin H."/>
            <person name="Gouzy J."/>
            <person name="Grassa C.J."/>
            <person name="Murat F."/>
            <person name="Staton S.E."/>
            <person name="Cottret L."/>
            <person name="Lelandais-Briere C."/>
            <person name="Owens G.L."/>
            <person name="Carrere S."/>
            <person name="Mayjonade B."/>
            <person name="Legrand L."/>
            <person name="Gill N."/>
            <person name="Kane N.C."/>
            <person name="Bowers J.E."/>
            <person name="Hubner S."/>
            <person name="Bellec A."/>
            <person name="Berard A."/>
            <person name="Berges H."/>
            <person name="Blanchet N."/>
            <person name="Boniface M.C."/>
            <person name="Brunel D."/>
            <person name="Catrice O."/>
            <person name="Chaidir N."/>
            <person name="Claudel C."/>
            <person name="Donnadieu C."/>
            <person name="Faraut T."/>
            <person name="Fievet G."/>
            <person name="Helmstetter N."/>
            <person name="King M."/>
            <person name="Knapp S.J."/>
            <person name="Lai Z."/>
            <person name="Le Paslier M.C."/>
            <person name="Lippi Y."/>
            <person name="Lorenzon L."/>
            <person name="Mandel J.R."/>
            <person name="Marage G."/>
            <person name="Marchand G."/>
            <person name="Marquand E."/>
            <person name="Bret-Mestries E."/>
            <person name="Morien E."/>
            <person name="Nambeesan S."/>
            <person name="Nguyen T."/>
            <person name="Pegot-Espagnet P."/>
            <person name="Pouilly N."/>
            <person name="Raftis F."/>
            <person name="Sallet E."/>
            <person name="Schiex T."/>
            <person name="Thomas J."/>
            <person name="Vandecasteele C."/>
            <person name="Vares D."/>
            <person name="Vear F."/>
            <person name="Vautrin S."/>
            <person name="Crespi M."/>
            <person name="Mangin B."/>
            <person name="Burke J.M."/>
            <person name="Salse J."/>
            <person name="Munos S."/>
            <person name="Vincourt P."/>
            <person name="Rieseberg L.H."/>
            <person name="Langlade N.B."/>
        </authorList>
    </citation>
    <scope>NUCLEOTIDE SEQUENCE</scope>
    <source>
        <tissue evidence="2">Leaves</tissue>
    </source>
</reference>
<organism evidence="2 3">
    <name type="scientific">Helianthus annuus</name>
    <name type="common">Common sunflower</name>
    <dbReference type="NCBI Taxonomy" id="4232"/>
    <lineage>
        <taxon>Eukaryota</taxon>
        <taxon>Viridiplantae</taxon>
        <taxon>Streptophyta</taxon>
        <taxon>Embryophyta</taxon>
        <taxon>Tracheophyta</taxon>
        <taxon>Spermatophyta</taxon>
        <taxon>Magnoliopsida</taxon>
        <taxon>eudicotyledons</taxon>
        <taxon>Gunneridae</taxon>
        <taxon>Pentapetalae</taxon>
        <taxon>asterids</taxon>
        <taxon>campanulids</taxon>
        <taxon>Asterales</taxon>
        <taxon>Asteraceae</taxon>
        <taxon>Asteroideae</taxon>
        <taxon>Heliantheae alliance</taxon>
        <taxon>Heliantheae</taxon>
        <taxon>Helianthus</taxon>
    </lineage>
</organism>
<protein>
    <submittedName>
        <fullName evidence="2">Uncharacterized protein</fullName>
    </submittedName>
</protein>
<gene>
    <name evidence="2" type="ORF">HanXRQr2_Chr09g0376361</name>
</gene>
<proteinExistence type="predicted"/>
<dbReference type="Proteomes" id="UP000215914">
    <property type="component" value="Unassembled WGS sequence"/>
</dbReference>
<dbReference type="AlphaFoldDB" id="A0A9K3I3P1"/>
<name>A0A9K3I3P1_HELAN</name>
<reference evidence="2" key="2">
    <citation type="submission" date="2020-06" db="EMBL/GenBank/DDBJ databases">
        <title>Helianthus annuus Genome sequencing and assembly Release 2.</title>
        <authorList>
            <person name="Gouzy J."/>
            <person name="Langlade N."/>
            <person name="Munos S."/>
        </authorList>
    </citation>
    <scope>NUCLEOTIDE SEQUENCE</scope>
    <source>
        <tissue evidence="2">Leaves</tissue>
    </source>
</reference>
<dbReference type="EMBL" id="MNCJ02000324">
    <property type="protein sequence ID" value="KAF5789873.1"/>
    <property type="molecule type" value="Genomic_DNA"/>
</dbReference>